<proteinExistence type="predicted"/>
<dbReference type="KEGG" id="clu:CLUG_05616"/>
<gene>
    <name evidence="1" type="ORF">CLUG_05616</name>
</gene>
<accession>C4YBN8</accession>
<dbReference type="EMBL" id="CH408083">
    <property type="protein sequence ID" value="EEQ41489.1"/>
    <property type="molecule type" value="Genomic_DNA"/>
</dbReference>
<dbReference type="VEuPathDB" id="FungiDB:CLUG_05616"/>
<sequence>MLWTNIFLLLAKSFHRAMRQRQLKCRELDVVACSPKITVHVHERMWDTGISLEDNFVSVGQEFAGISLALVSHGITASGDDDGFRQVGEAGGSENVLEPAHLGHFSFSLGLILGKSVPLELVKVLDAGPVQRGRKLELSHRAKRRVSRRFTALDICHSWCSGQAENKRNLCVSGKMRHNKGNVSAHGNAADRNGFFVELQSSTVLVHILQRPKAVFDVGRILVVRNQAVIHIHHGNAGQAHVVAENVFLCFQVAQTAAAAVEIDMDRKNFVFRNVVRPVDSDLDSGAIKRGESCLLDVLDFRVLSCAVGVYLGVICSELDKINRLVGNVGHVSVVHFHKHRVHLWKNIGMDRVDCLMGLCHFEVATTSMGAGPLYIIWANSAPAGNGFPPAAFRGLRRMHDKLHARLSAENSQGLLYKIMPIPPKTFQNFRNTFPIAS</sequence>
<reference evidence="1 2" key="1">
    <citation type="journal article" date="2009" name="Nature">
        <title>Evolution of pathogenicity and sexual reproduction in eight Candida genomes.</title>
        <authorList>
            <person name="Butler G."/>
            <person name="Rasmussen M.D."/>
            <person name="Lin M.F."/>
            <person name="Santos M.A."/>
            <person name="Sakthikumar S."/>
            <person name="Munro C.A."/>
            <person name="Rheinbay E."/>
            <person name="Grabherr M."/>
            <person name="Forche A."/>
            <person name="Reedy J.L."/>
            <person name="Agrafioti I."/>
            <person name="Arnaud M.B."/>
            <person name="Bates S."/>
            <person name="Brown A.J."/>
            <person name="Brunke S."/>
            <person name="Costanzo M.C."/>
            <person name="Fitzpatrick D.A."/>
            <person name="de Groot P.W."/>
            <person name="Harris D."/>
            <person name="Hoyer L.L."/>
            <person name="Hube B."/>
            <person name="Klis F.M."/>
            <person name="Kodira C."/>
            <person name="Lennard N."/>
            <person name="Logue M.E."/>
            <person name="Martin R."/>
            <person name="Neiman A.M."/>
            <person name="Nikolaou E."/>
            <person name="Quail M.A."/>
            <person name="Quinn J."/>
            <person name="Santos M.C."/>
            <person name="Schmitzberger F.F."/>
            <person name="Sherlock G."/>
            <person name="Shah P."/>
            <person name="Silverstein K.A."/>
            <person name="Skrzypek M.S."/>
            <person name="Soll D."/>
            <person name="Staggs R."/>
            <person name="Stansfield I."/>
            <person name="Stumpf M.P."/>
            <person name="Sudbery P.E."/>
            <person name="Srikantha T."/>
            <person name="Zeng Q."/>
            <person name="Berman J."/>
            <person name="Berriman M."/>
            <person name="Heitman J."/>
            <person name="Gow N.A."/>
            <person name="Lorenz M.C."/>
            <person name="Birren B.W."/>
            <person name="Kellis M."/>
            <person name="Cuomo C.A."/>
        </authorList>
    </citation>
    <scope>NUCLEOTIDE SEQUENCE [LARGE SCALE GENOMIC DNA]</scope>
    <source>
        <strain evidence="1 2">ATCC 42720</strain>
    </source>
</reference>
<evidence type="ECO:0000313" key="2">
    <source>
        <dbReference type="Proteomes" id="UP000007703"/>
    </source>
</evidence>
<evidence type="ECO:0000313" key="1">
    <source>
        <dbReference type="EMBL" id="EEQ41489.1"/>
    </source>
</evidence>
<organism evidence="1 2">
    <name type="scientific">Clavispora lusitaniae (strain ATCC 42720)</name>
    <name type="common">Yeast</name>
    <name type="synonym">Candida lusitaniae</name>
    <dbReference type="NCBI Taxonomy" id="306902"/>
    <lineage>
        <taxon>Eukaryota</taxon>
        <taxon>Fungi</taxon>
        <taxon>Dikarya</taxon>
        <taxon>Ascomycota</taxon>
        <taxon>Saccharomycotina</taxon>
        <taxon>Pichiomycetes</taxon>
        <taxon>Metschnikowiaceae</taxon>
        <taxon>Clavispora</taxon>
    </lineage>
</organism>
<protein>
    <submittedName>
        <fullName evidence="1">Uncharacterized protein</fullName>
    </submittedName>
</protein>
<dbReference type="AlphaFoldDB" id="C4YBN8"/>
<dbReference type="HOGENOM" id="CLU_625565_0_0_1"/>
<name>C4YBN8_CLAL4</name>
<dbReference type="InParanoid" id="C4YBN8"/>
<dbReference type="Proteomes" id="UP000007703">
    <property type="component" value="Unassembled WGS sequence"/>
</dbReference>